<dbReference type="STRING" id="582515.KR51_00017460"/>
<dbReference type="OrthoDB" id="438550at2"/>
<evidence type="ECO:0000256" key="3">
    <source>
        <dbReference type="ARBA" id="ARBA00022448"/>
    </source>
</evidence>
<evidence type="ECO:0000256" key="10">
    <source>
        <dbReference type="ARBA" id="ARBA00023136"/>
    </source>
</evidence>
<dbReference type="InterPro" id="IPR036163">
    <property type="entry name" value="HMA_dom_sf"/>
</dbReference>
<dbReference type="PROSITE" id="PS50846">
    <property type="entry name" value="HMA_2"/>
    <property type="match status" value="1"/>
</dbReference>
<dbReference type="PANTHER" id="PTHR43520:SF19">
    <property type="entry name" value="COPPER-TRANSPORTING ATPASE PAA2, CHLOROPLASTIC"/>
    <property type="match status" value="1"/>
</dbReference>
<keyword evidence="4 11" id="KW-0812">Transmembrane</keyword>
<dbReference type="Pfam" id="PF00702">
    <property type="entry name" value="Hydrolase"/>
    <property type="match status" value="1"/>
</dbReference>
<evidence type="ECO:0000256" key="12">
    <source>
        <dbReference type="SAM" id="MobiDB-lite"/>
    </source>
</evidence>
<feature type="transmembrane region" description="Helical" evidence="11">
    <location>
        <begin position="726"/>
        <end position="745"/>
    </location>
</feature>
<evidence type="ECO:0000313" key="15">
    <source>
        <dbReference type="Proteomes" id="UP000016960"/>
    </source>
</evidence>
<dbReference type="SUPFAM" id="SSF55008">
    <property type="entry name" value="HMA, heavy metal-associated domain"/>
    <property type="match status" value="1"/>
</dbReference>
<dbReference type="RefSeq" id="WP_022606549.1">
    <property type="nucleotide sequence ID" value="NZ_ASSJ01000046.1"/>
</dbReference>
<feature type="transmembrane region" description="Helical" evidence="11">
    <location>
        <begin position="408"/>
        <end position="431"/>
    </location>
</feature>
<dbReference type="InParanoid" id="U5DJ13"/>
<evidence type="ECO:0000256" key="11">
    <source>
        <dbReference type="RuleBase" id="RU362081"/>
    </source>
</evidence>
<dbReference type="SUPFAM" id="SSF81665">
    <property type="entry name" value="Calcium ATPase, transmembrane domain M"/>
    <property type="match status" value="1"/>
</dbReference>
<dbReference type="GO" id="GO:0005507">
    <property type="term" value="F:copper ion binding"/>
    <property type="evidence" value="ECO:0007669"/>
    <property type="project" value="TreeGrafter"/>
</dbReference>
<keyword evidence="8" id="KW-1278">Translocase</keyword>
<dbReference type="CDD" id="cd02094">
    <property type="entry name" value="P-type_ATPase_Cu-like"/>
    <property type="match status" value="1"/>
</dbReference>
<feature type="transmembrane region" description="Helical" evidence="11">
    <location>
        <begin position="204"/>
        <end position="221"/>
    </location>
</feature>
<keyword evidence="10 11" id="KW-0472">Membrane</keyword>
<dbReference type="Gene3D" id="3.30.70.100">
    <property type="match status" value="1"/>
</dbReference>
<dbReference type="InterPro" id="IPR023214">
    <property type="entry name" value="HAD_sf"/>
</dbReference>
<dbReference type="SUPFAM" id="SSF81653">
    <property type="entry name" value="Calcium ATPase, transduction domain A"/>
    <property type="match status" value="1"/>
</dbReference>
<protein>
    <submittedName>
        <fullName evidence="14">Copper-(Or silver)-translocating P-type ATPase</fullName>
        <ecNumber evidence="14">3.6.3.4</ecNumber>
    </submittedName>
</protein>
<feature type="transmembrane region" description="Helical" evidence="11">
    <location>
        <begin position="143"/>
        <end position="165"/>
    </location>
</feature>
<keyword evidence="5 11" id="KW-0479">Metal-binding</keyword>
<name>U5DJ13_9CHRO</name>
<dbReference type="NCBIfam" id="TIGR01525">
    <property type="entry name" value="ATPase-IB_hvy"/>
    <property type="match status" value="1"/>
</dbReference>
<dbReference type="PRINTS" id="PR00119">
    <property type="entry name" value="CATATPASE"/>
</dbReference>
<dbReference type="InterPro" id="IPR006121">
    <property type="entry name" value="HMA_dom"/>
</dbReference>
<dbReference type="InterPro" id="IPR008250">
    <property type="entry name" value="ATPase_P-typ_transduc_dom_A_sf"/>
</dbReference>
<dbReference type="PATRIC" id="fig|582515.4.peg.1985"/>
<keyword evidence="14" id="KW-0378">Hydrolase</keyword>
<sequence>MSEVQITAAEVSGLAPTLTVATFEVRGMKCAGCVSAVERQIAQQPGVVSAAVNLVTASAVVQYDSHLGNPQQIADKLTATGFTTQPRRSDGSDERTDPAVRRAAERRQQARQLAIAAALIGLSAIGHLKHWGGPEIPVLSNIWAHWGLATLAFLGPGRAIVVDGARSLWHGLPNMNALVGLGTTSAYLASCVALVLPGLGWDCFFDEPVMLLGFILLGRTLESRARGRASAALEALLSLQPPAAQLVNQPDPSVPALPVPVGQVRAGDWVRILPGEKIPVDGDLASGQTTVDESMLTGEPMPIAKGPGDRLAAGTLNQSGAIVVRATQVGGDTTLAKIVAAVEDAQVRKAPVQQLADAVAGYFAYGVMAIAALTFGFWYLFGTRVWSDAIAAGPLADVASPLLLSLRLAIAVLVVACPCALGLATPTAILVGTSLGAQRGLLIKGGDVLERVRHLNSIAFDKTGTLTEGRPTVTDVVVDGMEIGDNAERDRVLQLAAIAESGTHHPLAAAIVAAATERNLKISGGAEFYTEAGAGVAATASDQRACVGTADWLQSRGIPIAPHLEARVRELAAAGKTIAYVAADGEAIGAIALEDRLRPDAKATIARLQAAGLKTLLLTGDTPAAARMIAAQAGIDPENTIAGLRPAEKAEHIRNWQADGTTVAMVGDGINDAPALAQAEIGIALKNGTDVAIETAAIVLMRDRLTDVVAAIELSRATLGKIRQNLFWALGYNAIAIPAAAGVFLPQFHIALGPAAAGGFMAFSSVMVVTNSLLLRRWRPNSKD</sequence>
<evidence type="ECO:0000256" key="2">
    <source>
        <dbReference type="ARBA" id="ARBA00006024"/>
    </source>
</evidence>
<dbReference type="GO" id="GO:0016887">
    <property type="term" value="F:ATP hydrolysis activity"/>
    <property type="evidence" value="ECO:0007669"/>
    <property type="project" value="InterPro"/>
</dbReference>
<comment type="subcellular location">
    <subcellularLocation>
        <location evidence="1">Cell membrane</location>
        <topology evidence="1">Multi-pass membrane protein</topology>
    </subcellularLocation>
</comment>
<keyword evidence="15" id="KW-1185">Reference proteome</keyword>
<dbReference type="InterPro" id="IPR027256">
    <property type="entry name" value="P-typ_ATPase_IB"/>
</dbReference>
<dbReference type="Pfam" id="PF00122">
    <property type="entry name" value="E1-E2_ATPase"/>
    <property type="match status" value="1"/>
</dbReference>
<dbReference type="GO" id="GO:0005886">
    <property type="term" value="C:plasma membrane"/>
    <property type="evidence" value="ECO:0007669"/>
    <property type="project" value="UniProtKB-SubCell"/>
</dbReference>
<comment type="caution">
    <text evidence="14">The sequence shown here is derived from an EMBL/GenBank/DDBJ whole genome shotgun (WGS) entry which is preliminary data.</text>
</comment>
<keyword evidence="9 11" id="KW-1133">Transmembrane helix</keyword>
<dbReference type="PROSITE" id="PS00154">
    <property type="entry name" value="ATPASE_E1_E2"/>
    <property type="match status" value="1"/>
</dbReference>
<dbReference type="InterPro" id="IPR036412">
    <property type="entry name" value="HAD-like_sf"/>
</dbReference>
<dbReference type="InterPro" id="IPR023298">
    <property type="entry name" value="ATPase_P-typ_TM_dom_sf"/>
</dbReference>
<feature type="domain" description="HMA" evidence="13">
    <location>
        <begin position="19"/>
        <end position="85"/>
    </location>
</feature>
<evidence type="ECO:0000313" key="14">
    <source>
        <dbReference type="EMBL" id="ERN41666.1"/>
    </source>
</evidence>
<evidence type="ECO:0000256" key="5">
    <source>
        <dbReference type="ARBA" id="ARBA00022723"/>
    </source>
</evidence>
<dbReference type="SUPFAM" id="SSF56784">
    <property type="entry name" value="HAD-like"/>
    <property type="match status" value="1"/>
</dbReference>
<dbReference type="CDD" id="cd00371">
    <property type="entry name" value="HMA"/>
    <property type="match status" value="1"/>
</dbReference>
<dbReference type="EMBL" id="ASSJ01000046">
    <property type="protein sequence ID" value="ERN41666.1"/>
    <property type="molecule type" value="Genomic_DNA"/>
</dbReference>
<dbReference type="Gene3D" id="2.70.150.10">
    <property type="entry name" value="Calcium-transporting ATPase, cytoplasmic transduction domain A"/>
    <property type="match status" value="1"/>
</dbReference>
<dbReference type="PROSITE" id="PS01047">
    <property type="entry name" value="HMA_1"/>
    <property type="match status" value="1"/>
</dbReference>
<keyword evidence="3" id="KW-0813">Transport</keyword>
<dbReference type="FunFam" id="2.70.150.10:FF:000002">
    <property type="entry name" value="Copper-transporting ATPase 1, putative"/>
    <property type="match status" value="1"/>
</dbReference>
<organism evidence="14 15">
    <name type="scientific">Rubidibacter lacunae KORDI 51-2</name>
    <dbReference type="NCBI Taxonomy" id="582515"/>
    <lineage>
        <taxon>Bacteria</taxon>
        <taxon>Bacillati</taxon>
        <taxon>Cyanobacteriota</taxon>
        <taxon>Cyanophyceae</taxon>
        <taxon>Oscillatoriophycideae</taxon>
        <taxon>Chroococcales</taxon>
        <taxon>Aphanothecaceae</taxon>
        <taxon>Rubidibacter</taxon>
    </lineage>
</organism>
<dbReference type="Pfam" id="PF00403">
    <property type="entry name" value="HMA"/>
    <property type="match status" value="1"/>
</dbReference>
<gene>
    <name evidence="14" type="ORF">KR51_00017460</name>
</gene>
<evidence type="ECO:0000256" key="6">
    <source>
        <dbReference type="ARBA" id="ARBA00022741"/>
    </source>
</evidence>
<dbReference type="PROSITE" id="PS01229">
    <property type="entry name" value="COF_2"/>
    <property type="match status" value="1"/>
</dbReference>
<dbReference type="Gene3D" id="3.40.50.1000">
    <property type="entry name" value="HAD superfamily/HAD-like"/>
    <property type="match status" value="1"/>
</dbReference>
<dbReference type="GO" id="GO:0005524">
    <property type="term" value="F:ATP binding"/>
    <property type="evidence" value="ECO:0007669"/>
    <property type="project" value="UniProtKB-UniRule"/>
</dbReference>
<dbReference type="SFLD" id="SFLDS00003">
    <property type="entry name" value="Haloacid_Dehalogenase"/>
    <property type="match status" value="1"/>
</dbReference>
<dbReference type="InterPro" id="IPR023299">
    <property type="entry name" value="ATPase_P-typ_cyto_dom_N"/>
</dbReference>
<evidence type="ECO:0000256" key="1">
    <source>
        <dbReference type="ARBA" id="ARBA00004651"/>
    </source>
</evidence>
<dbReference type="Gene3D" id="3.40.1110.10">
    <property type="entry name" value="Calcium-transporting ATPase, cytoplasmic domain N"/>
    <property type="match status" value="1"/>
</dbReference>
<dbReference type="PRINTS" id="PR00943">
    <property type="entry name" value="CUATPASE"/>
</dbReference>
<dbReference type="EC" id="3.6.3.4" evidence="14"/>
<dbReference type="InterPro" id="IPR059000">
    <property type="entry name" value="ATPase_P-type_domA"/>
</dbReference>
<dbReference type="InterPro" id="IPR017969">
    <property type="entry name" value="Heavy-metal-associated_CS"/>
</dbReference>
<dbReference type="SFLD" id="SFLDF00027">
    <property type="entry name" value="p-type_atpase"/>
    <property type="match status" value="1"/>
</dbReference>
<dbReference type="NCBIfam" id="TIGR01511">
    <property type="entry name" value="ATPase-IB1_Cu"/>
    <property type="match status" value="1"/>
</dbReference>
<dbReference type="eggNOG" id="COG2217">
    <property type="taxonomic scope" value="Bacteria"/>
</dbReference>
<accession>U5DJ13</accession>
<feature type="transmembrane region" description="Helical" evidence="11">
    <location>
        <begin position="177"/>
        <end position="198"/>
    </location>
</feature>
<dbReference type="GO" id="GO:0043682">
    <property type="term" value="F:P-type divalent copper transporter activity"/>
    <property type="evidence" value="ECO:0007669"/>
    <property type="project" value="TreeGrafter"/>
</dbReference>
<feature type="transmembrane region" description="Helical" evidence="11">
    <location>
        <begin position="751"/>
        <end position="775"/>
    </location>
</feature>
<dbReference type="AlphaFoldDB" id="U5DJ13"/>
<dbReference type="Proteomes" id="UP000016960">
    <property type="component" value="Unassembled WGS sequence"/>
</dbReference>
<dbReference type="PANTHER" id="PTHR43520">
    <property type="entry name" value="ATP7, ISOFORM B"/>
    <property type="match status" value="1"/>
</dbReference>
<evidence type="ECO:0000256" key="7">
    <source>
        <dbReference type="ARBA" id="ARBA00022840"/>
    </source>
</evidence>
<evidence type="ECO:0000256" key="4">
    <source>
        <dbReference type="ARBA" id="ARBA00022692"/>
    </source>
</evidence>
<dbReference type="InterPro" id="IPR044492">
    <property type="entry name" value="P_typ_ATPase_HD_dom"/>
</dbReference>
<feature type="region of interest" description="Disordered" evidence="12">
    <location>
        <begin position="81"/>
        <end position="104"/>
    </location>
</feature>
<comment type="similarity">
    <text evidence="2 11">Belongs to the cation transport ATPase (P-type) (TC 3.A.3) family. Type IB subfamily.</text>
</comment>
<feature type="compositionally biased region" description="Basic and acidic residues" evidence="12">
    <location>
        <begin position="87"/>
        <end position="104"/>
    </location>
</feature>
<dbReference type="SFLD" id="SFLDG00002">
    <property type="entry name" value="C1.7:_P-type_atpase_like"/>
    <property type="match status" value="1"/>
</dbReference>
<dbReference type="NCBIfam" id="TIGR01494">
    <property type="entry name" value="ATPase_P-type"/>
    <property type="match status" value="2"/>
</dbReference>
<feature type="transmembrane region" description="Helical" evidence="11">
    <location>
        <begin position="113"/>
        <end position="131"/>
    </location>
</feature>
<dbReference type="FunFam" id="3.30.70.100:FF:000001">
    <property type="entry name" value="ATPase copper transporting beta"/>
    <property type="match status" value="1"/>
</dbReference>
<evidence type="ECO:0000256" key="8">
    <source>
        <dbReference type="ARBA" id="ARBA00022967"/>
    </source>
</evidence>
<keyword evidence="7 11" id="KW-0067">ATP-binding</keyword>
<reference evidence="14 15" key="1">
    <citation type="submission" date="2013-05" db="EMBL/GenBank/DDBJ databases">
        <title>Draft genome sequence of Rubidibacter lacunae KORDI 51-2.</title>
        <authorList>
            <person name="Choi D.H."/>
            <person name="Noh J.H."/>
            <person name="Kwon K.-K."/>
            <person name="Lee J.-H."/>
            <person name="Ryu J.-Y."/>
        </authorList>
    </citation>
    <scope>NUCLEOTIDE SEQUENCE [LARGE SCALE GENOMIC DNA]</scope>
    <source>
        <strain evidence="14 15">KORDI 51-2</strain>
    </source>
</reference>
<dbReference type="GO" id="GO:0055070">
    <property type="term" value="P:copper ion homeostasis"/>
    <property type="evidence" value="ECO:0007669"/>
    <property type="project" value="TreeGrafter"/>
</dbReference>
<proteinExistence type="inferred from homology"/>
<dbReference type="InterPro" id="IPR018303">
    <property type="entry name" value="ATPase_P-typ_P_site"/>
</dbReference>
<feature type="transmembrane region" description="Helical" evidence="11">
    <location>
        <begin position="358"/>
        <end position="381"/>
    </location>
</feature>
<evidence type="ECO:0000259" key="13">
    <source>
        <dbReference type="PROSITE" id="PS50846"/>
    </source>
</evidence>
<evidence type="ECO:0000256" key="9">
    <source>
        <dbReference type="ARBA" id="ARBA00022989"/>
    </source>
</evidence>
<dbReference type="InterPro" id="IPR001757">
    <property type="entry name" value="P_typ_ATPase"/>
</dbReference>
<keyword evidence="11" id="KW-1003">Cell membrane</keyword>
<keyword evidence="6 11" id="KW-0547">Nucleotide-binding</keyword>